<sequence>MSATTSIAPARCRLCNASSPSTSRRARACAAARSRGARASDRIPTTTTSGADASSKPRDRRRIARPPRASSSADEPNASWDDLSGETGLSAQLRTCDALRKNLGAEMFAVDPSMASPDVVYTSQVHEARGAEQYNALMKAWRPLIKRTLLEFTYDVERAFCPEPGVLLVRWRAEWDGAFNPDAAMLDFVETKFPDYDGEEYRKLKKEVDDVRREWTGEREYSVKGITTIKVNDAGKIVTHEDKVMDKAGNMGLGDGGLGSGSGDWSGNGDRVGSESISDGDAQAKRERDEFAVTVFYNALKPPGVGAVSWFFDVLLELEWQYFRRQVGDDTTAIQSKQEFTNTIWTLLFTVVVLPSSIITWAILVALTSGEIAAPGGGDKYDQLIARDNAIERNQRARTGPQIGGLGGGGGGGGADAGLTPELLRSLYGQKIGL</sequence>
<dbReference type="OMA" id="LELEWQY"/>
<dbReference type="OrthoDB" id="497909at2759"/>
<keyword evidence="2" id="KW-0812">Transmembrane</keyword>
<gene>
    <name evidence="3" type="ORF">MICPUCDRAFT_50789</name>
</gene>
<feature type="compositionally biased region" description="Low complexity" evidence="1">
    <location>
        <begin position="17"/>
        <end position="34"/>
    </location>
</feature>
<proteinExistence type="predicted"/>
<accession>C1MJ31</accession>
<evidence type="ECO:0000313" key="4">
    <source>
        <dbReference type="Proteomes" id="UP000001876"/>
    </source>
</evidence>
<feature type="region of interest" description="Disordered" evidence="1">
    <location>
        <begin position="256"/>
        <end position="283"/>
    </location>
</feature>
<feature type="compositionally biased region" description="Polar residues" evidence="1">
    <location>
        <begin position="43"/>
        <end position="52"/>
    </location>
</feature>
<keyword evidence="4" id="KW-1185">Reference proteome</keyword>
<keyword evidence="2" id="KW-0472">Membrane</keyword>
<protein>
    <submittedName>
        <fullName evidence="3">Predicted protein</fullName>
    </submittedName>
</protein>
<dbReference type="EMBL" id="GG663735">
    <property type="protein sequence ID" value="EEH60493.1"/>
    <property type="molecule type" value="Genomic_DNA"/>
</dbReference>
<feature type="region of interest" description="Disordered" evidence="1">
    <location>
        <begin position="15"/>
        <end position="85"/>
    </location>
</feature>
<evidence type="ECO:0000256" key="2">
    <source>
        <dbReference type="SAM" id="Phobius"/>
    </source>
</evidence>
<evidence type="ECO:0000313" key="3">
    <source>
        <dbReference type="EMBL" id="EEH60493.1"/>
    </source>
</evidence>
<feature type="compositionally biased region" description="Gly residues" evidence="1">
    <location>
        <begin position="256"/>
        <end position="266"/>
    </location>
</feature>
<keyword evidence="2" id="KW-1133">Transmembrane helix</keyword>
<dbReference type="AlphaFoldDB" id="C1MJ31"/>
<dbReference type="KEGG" id="mpp:MICPUCDRAFT_50789"/>
<dbReference type="GeneID" id="9680436"/>
<dbReference type="Proteomes" id="UP000001876">
    <property type="component" value="Unassembled WGS sequence"/>
</dbReference>
<name>C1MJ31_MICPC</name>
<evidence type="ECO:0000256" key="1">
    <source>
        <dbReference type="SAM" id="MobiDB-lite"/>
    </source>
</evidence>
<feature type="transmembrane region" description="Helical" evidence="2">
    <location>
        <begin position="344"/>
        <end position="367"/>
    </location>
</feature>
<reference evidence="3 4" key="1">
    <citation type="journal article" date="2009" name="Science">
        <title>Green evolution and dynamic adaptations revealed by genomes of the marine picoeukaryotes Micromonas.</title>
        <authorList>
            <person name="Worden A.Z."/>
            <person name="Lee J.H."/>
            <person name="Mock T."/>
            <person name="Rouze P."/>
            <person name="Simmons M.P."/>
            <person name="Aerts A.L."/>
            <person name="Allen A.E."/>
            <person name="Cuvelier M.L."/>
            <person name="Derelle E."/>
            <person name="Everett M.V."/>
            <person name="Foulon E."/>
            <person name="Grimwood J."/>
            <person name="Gundlach H."/>
            <person name="Henrissat B."/>
            <person name="Napoli C."/>
            <person name="McDonald S.M."/>
            <person name="Parker M.S."/>
            <person name="Rombauts S."/>
            <person name="Salamov A."/>
            <person name="Von Dassow P."/>
            <person name="Badger J.H."/>
            <person name="Coutinho P.M."/>
            <person name="Demir E."/>
            <person name="Dubchak I."/>
            <person name="Gentemann C."/>
            <person name="Eikrem W."/>
            <person name="Gready J.E."/>
            <person name="John U."/>
            <person name="Lanier W."/>
            <person name="Lindquist E.A."/>
            <person name="Lucas S."/>
            <person name="Mayer K.F."/>
            <person name="Moreau H."/>
            <person name="Not F."/>
            <person name="Otillar R."/>
            <person name="Panaud O."/>
            <person name="Pangilinan J."/>
            <person name="Paulsen I."/>
            <person name="Piegu B."/>
            <person name="Poliakov A."/>
            <person name="Robbens S."/>
            <person name="Schmutz J."/>
            <person name="Toulza E."/>
            <person name="Wyss T."/>
            <person name="Zelensky A."/>
            <person name="Zhou K."/>
            <person name="Armbrust E.V."/>
            <person name="Bhattacharya D."/>
            <person name="Goodenough U.W."/>
            <person name="Van de Peer Y."/>
            <person name="Grigoriev I.V."/>
        </authorList>
    </citation>
    <scope>NUCLEOTIDE SEQUENCE [LARGE SCALE GENOMIC DNA]</scope>
    <source>
        <strain evidence="3 4">CCMP1545</strain>
    </source>
</reference>
<organism evidence="4">
    <name type="scientific">Micromonas pusilla (strain CCMP1545)</name>
    <name type="common">Picoplanktonic green alga</name>
    <dbReference type="NCBI Taxonomy" id="564608"/>
    <lineage>
        <taxon>Eukaryota</taxon>
        <taxon>Viridiplantae</taxon>
        <taxon>Chlorophyta</taxon>
        <taxon>Mamiellophyceae</taxon>
        <taxon>Mamiellales</taxon>
        <taxon>Mamiellaceae</taxon>
        <taxon>Micromonas</taxon>
    </lineage>
</organism>
<dbReference type="RefSeq" id="XP_003055241.1">
    <property type="nucleotide sequence ID" value="XM_003055195.1"/>
</dbReference>